<protein>
    <submittedName>
        <fullName evidence="3">L-fuconolactonase</fullName>
    </submittedName>
</protein>
<dbReference type="Gene3D" id="3.20.20.140">
    <property type="entry name" value="Metal-dependent hydrolases"/>
    <property type="match status" value="1"/>
</dbReference>
<evidence type="ECO:0000313" key="3">
    <source>
        <dbReference type="EMBL" id="SKB25826.1"/>
    </source>
</evidence>
<dbReference type="OrthoDB" id="5450317at2"/>
<dbReference type="InterPro" id="IPR032466">
    <property type="entry name" value="Metal_Hydrolase"/>
</dbReference>
<feature type="domain" description="Amidohydrolase-related" evidence="2">
    <location>
        <begin position="3"/>
        <end position="274"/>
    </location>
</feature>
<dbReference type="GO" id="GO:0016787">
    <property type="term" value="F:hydrolase activity"/>
    <property type="evidence" value="ECO:0007669"/>
    <property type="project" value="InterPro"/>
</dbReference>
<evidence type="ECO:0000259" key="2">
    <source>
        <dbReference type="Pfam" id="PF04909"/>
    </source>
</evidence>
<proteinExistence type="inferred from homology"/>
<dbReference type="STRING" id="561365.SAMN05660866_00258"/>
<name>A0A1T4ZT35_9FLAO</name>
<comment type="similarity">
    <text evidence="1">Belongs to the metallo-dependent hydrolases superfamily.</text>
</comment>
<sequence length="275" mass="31790">MIIDSHQHFWKYHPVKDAWITNDMKIIQQDFLPEHLAPIFQTLNIEGCVAVQADQSEEETEFLLGLAKTNDFIKGVVGWVDLSSPNVSSRLEHYAQNPYFKGVRHILQAEKEDFLLDPKFQFGISQLSALNLTYDILVYPTHLKNTATLVSKFPENKFVLDHLAKPYIKSGEIEQWKKDIQRIAQNPNVYCKLSGYVTEADLANWKYEDFVPYFDVIFEAFGAYRVLFGSDWPVCLLATEYEEVLNIVNHYINELNLDEKQAILGGNASRFYNLN</sequence>
<dbReference type="AlphaFoldDB" id="A0A1T4ZT35"/>
<dbReference type="InterPro" id="IPR006680">
    <property type="entry name" value="Amidohydro-rel"/>
</dbReference>
<gene>
    <name evidence="3" type="ORF">SAMN05660866_00258</name>
</gene>
<dbReference type="PANTHER" id="PTHR43569">
    <property type="entry name" value="AMIDOHYDROLASE"/>
    <property type="match status" value="1"/>
</dbReference>
<dbReference type="PANTHER" id="PTHR43569:SF2">
    <property type="entry name" value="AMIDOHYDROLASE-RELATED DOMAIN-CONTAINING PROTEIN"/>
    <property type="match status" value="1"/>
</dbReference>
<accession>A0A1T4ZT35</accession>
<reference evidence="4" key="1">
    <citation type="submission" date="2017-02" db="EMBL/GenBank/DDBJ databases">
        <authorList>
            <person name="Varghese N."/>
            <person name="Submissions S."/>
        </authorList>
    </citation>
    <scope>NUCLEOTIDE SEQUENCE [LARGE SCALE GENOMIC DNA]</scope>
    <source>
        <strain evidence="4">DSM 23546</strain>
    </source>
</reference>
<dbReference type="EMBL" id="FUYL01000001">
    <property type="protein sequence ID" value="SKB25826.1"/>
    <property type="molecule type" value="Genomic_DNA"/>
</dbReference>
<evidence type="ECO:0000256" key="1">
    <source>
        <dbReference type="ARBA" id="ARBA00038310"/>
    </source>
</evidence>
<dbReference type="Proteomes" id="UP000190339">
    <property type="component" value="Unassembled WGS sequence"/>
</dbReference>
<dbReference type="InterPro" id="IPR052350">
    <property type="entry name" value="Metallo-dep_Lactonases"/>
</dbReference>
<keyword evidence="4" id="KW-1185">Reference proteome</keyword>
<dbReference type="RefSeq" id="WP_079510603.1">
    <property type="nucleotide sequence ID" value="NZ_FUYL01000001.1"/>
</dbReference>
<dbReference type="SUPFAM" id="SSF51556">
    <property type="entry name" value="Metallo-dependent hydrolases"/>
    <property type="match status" value="1"/>
</dbReference>
<organism evidence="3 4">
    <name type="scientific">Maribacter arcticus</name>
    <dbReference type="NCBI Taxonomy" id="561365"/>
    <lineage>
        <taxon>Bacteria</taxon>
        <taxon>Pseudomonadati</taxon>
        <taxon>Bacteroidota</taxon>
        <taxon>Flavobacteriia</taxon>
        <taxon>Flavobacteriales</taxon>
        <taxon>Flavobacteriaceae</taxon>
        <taxon>Maribacter</taxon>
    </lineage>
</organism>
<evidence type="ECO:0000313" key="4">
    <source>
        <dbReference type="Proteomes" id="UP000190339"/>
    </source>
</evidence>
<dbReference type="Pfam" id="PF04909">
    <property type="entry name" value="Amidohydro_2"/>
    <property type="match status" value="1"/>
</dbReference>